<organism evidence="2 3">
    <name type="scientific">Tolypocladium paradoxum</name>
    <dbReference type="NCBI Taxonomy" id="94208"/>
    <lineage>
        <taxon>Eukaryota</taxon>
        <taxon>Fungi</taxon>
        <taxon>Dikarya</taxon>
        <taxon>Ascomycota</taxon>
        <taxon>Pezizomycotina</taxon>
        <taxon>Sordariomycetes</taxon>
        <taxon>Hypocreomycetidae</taxon>
        <taxon>Hypocreales</taxon>
        <taxon>Ophiocordycipitaceae</taxon>
        <taxon>Tolypocladium</taxon>
    </lineage>
</organism>
<evidence type="ECO:0000313" key="2">
    <source>
        <dbReference type="EMBL" id="POR39283.1"/>
    </source>
</evidence>
<dbReference type="OrthoDB" id="5380416at2759"/>
<keyword evidence="3" id="KW-1185">Reference proteome</keyword>
<dbReference type="AlphaFoldDB" id="A0A2S4LA19"/>
<dbReference type="EMBL" id="PKSG01000048">
    <property type="protein sequence ID" value="POR39283.1"/>
    <property type="molecule type" value="Genomic_DNA"/>
</dbReference>
<feature type="compositionally biased region" description="Pro residues" evidence="1">
    <location>
        <begin position="171"/>
        <end position="191"/>
    </location>
</feature>
<dbReference type="Proteomes" id="UP000237481">
    <property type="component" value="Unassembled WGS sequence"/>
</dbReference>
<accession>A0A2S4LA19</accession>
<evidence type="ECO:0000313" key="3">
    <source>
        <dbReference type="Proteomes" id="UP000237481"/>
    </source>
</evidence>
<comment type="caution">
    <text evidence="2">The sequence shown here is derived from an EMBL/GenBank/DDBJ whole genome shotgun (WGS) entry which is preliminary data.</text>
</comment>
<sequence length="315" mass="33623">PATHARGTQPQRVLWWATSHPQPQFSHGPWGLGSTSTYFVLRQSTDGAIALLSHLSDRLWGAWDSAPSSAAVNSPIAASWPSTQQPTQQPALAFLFCLPIFLCAWLASFTEAPCLACPTRSLAHTLSRPPAITSSRLLSAVNGAATTTTRPRFELPALDLNFGSITDGTNIPPPPASPVRRVPTPPQTPPPAEKKKEIVRAANGAEKKLTTTPPNEGRLMSMGSASVANGARPDSRGTASVMDDRKPRRSSGWFRRLRGGDSKRASIIFDDAASTTTVALPRKVSSGPPPPMIPELVDLEKDEGSLGGDLFKNIK</sequence>
<proteinExistence type="predicted"/>
<feature type="compositionally biased region" description="Basic and acidic residues" evidence="1">
    <location>
        <begin position="192"/>
        <end position="209"/>
    </location>
</feature>
<dbReference type="STRING" id="94208.A0A2S4LA19"/>
<reference evidence="2 3" key="1">
    <citation type="submission" date="2018-01" db="EMBL/GenBank/DDBJ databases">
        <title>Harnessing the power of phylogenomics to disentangle the directionality and signatures of interkingdom host jumping in the parasitic fungal genus Tolypocladium.</title>
        <authorList>
            <person name="Quandt C.A."/>
            <person name="Patterson W."/>
            <person name="Spatafora J.W."/>
        </authorList>
    </citation>
    <scope>NUCLEOTIDE SEQUENCE [LARGE SCALE GENOMIC DNA]</scope>
    <source>
        <strain evidence="2 3">NRBC 100945</strain>
    </source>
</reference>
<feature type="non-terminal residue" evidence="2">
    <location>
        <position position="1"/>
    </location>
</feature>
<name>A0A2S4LA19_9HYPO</name>
<gene>
    <name evidence="2" type="ORF">TPAR_00512</name>
</gene>
<evidence type="ECO:0000256" key="1">
    <source>
        <dbReference type="SAM" id="MobiDB-lite"/>
    </source>
</evidence>
<protein>
    <submittedName>
        <fullName evidence="2">Uncharacterized protein</fullName>
    </submittedName>
</protein>
<feature type="region of interest" description="Disordered" evidence="1">
    <location>
        <begin position="168"/>
        <end position="256"/>
    </location>
</feature>